<dbReference type="InterPro" id="IPR016185">
    <property type="entry name" value="PreATP-grasp_dom_sf"/>
</dbReference>
<dbReference type="GO" id="GO:0009252">
    <property type="term" value="P:peptidoglycan biosynthetic process"/>
    <property type="evidence" value="ECO:0007669"/>
    <property type="project" value="UniProtKB-UniRule"/>
</dbReference>
<dbReference type="InterPro" id="IPR011095">
    <property type="entry name" value="Dala_Dala_lig_C"/>
</dbReference>
<evidence type="ECO:0000256" key="11">
    <source>
        <dbReference type="ARBA" id="ARBA00022984"/>
    </source>
</evidence>
<evidence type="ECO:0000256" key="1">
    <source>
        <dbReference type="ARBA" id="ARBA00001936"/>
    </source>
</evidence>
<dbReference type="NCBIfam" id="NF002528">
    <property type="entry name" value="PRK01966.1-4"/>
    <property type="match status" value="1"/>
</dbReference>
<comment type="catalytic activity">
    <reaction evidence="14">
        <text>2 D-alanine + ATP = D-alanyl-D-alanine + ADP + phosphate + H(+)</text>
        <dbReference type="Rhea" id="RHEA:11224"/>
        <dbReference type="ChEBI" id="CHEBI:15378"/>
        <dbReference type="ChEBI" id="CHEBI:30616"/>
        <dbReference type="ChEBI" id="CHEBI:43474"/>
        <dbReference type="ChEBI" id="CHEBI:57416"/>
        <dbReference type="ChEBI" id="CHEBI:57822"/>
        <dbReference type="ChEBI" id="CHEBI:456216"/>
        <dbReference type="EC" id="6.3.2.4"/>
    </reaction>
</comment>
<evidence type="ECO:0000256" key="8">
    <source>
        <dbReference type="ARBA" id="ARBA00022840"/>
    </source>
</evidence>
<dbReference type="Gene3D" id="3.30.470.20">
    <property type="entry name" value="ATP-grasp fold, B domain"/>
    <property type="match status" value="1"/>
</dbReference>
<dbReference type="PROSITE" id="PS50975">
    <property type="entry name" value="ATP_GRASP"/>
    <property type="match status" value="1"/>
</dbReference>
<dbReference type="Proteomes" id="UP000253908">
    <property type="component" value="Chromosome"/>
</dbReference>
<evidence type="ECO:0000256" key="10">
    <source>
        <dbReference type="ARBA" id="ARBA00022960"/>
    </source>
</evidence>
<sequence length="310" mass="34098">MRIAVLYGGISGEREVSLASGNGIINALKQKGHDVVGIDFNPEKLDEIIHLQVDLVFIGLHGKYGEDGRIQGLLDMLNIPYVGSGVLASALAMDKAKAKKIFEMNHIPVAKSKVFRLTKKMDITAIVQDIEKTFTLPFVIKPNREGSTLGLSIIQDKNEIEKAVENALTSDDTILVEDFIKGKELTVPVLGEIGNEKALPIIEIIPKNAFYDYESKYAPGGSEHIVPASIDERLEKQIQEFAVLAHQSLGCEIYSRVDFILSENNTPIILEVNTLPGMTPTSLFPDSAKAVDLSYEEMIDTFVTLSLKSR</sequence>
<protein>
    <recommendedName>
        <fullName evidence="14">D-alanine--D-alanine ligase</fullName>
        <ecNumber evidence="14">6.3.2.4</ecNumber>
    </recommendedName>
    <alternativeName>
        <fullName evidence="14">D-Ala-D-Ala ligase</fullName>
    </alternativeName>
    <alternativeName>
        <fullName evidence="14">D-alanylalanine synthetase</fullName>
    </alternativeName>
</protein>
<feature type="binding site" evidence="16">
    <location>
        <position position="258"/>
    </location>
    <ligand>
        <name>Mg(2+)</name>
        <dbReference type="ChEBI" id="CHEBI:18420"/>
        <label>1</label>
    </ligand>
</feature>
<dbReference type="InterPro" id="IPR005905">
    <property type="entry name" value="D_ala_D_ala"/>
</dbReference>
<comment type="subcellular location">
    <subcellularLocation>
        <location evidence="2 14">Cytoplasm</location>
    </subcellularLocation>
</comment>
<evidence type="ECO:0000256" key="14">
    <source>
        <dbReference type="HAMAP-Rule" id="MF_00047"/>
    </source>
</evidence>
<accession>A0A345PH86</accession>
<keyword evidence="10 14" id="KW-0133">Cell shape</keyword>
<dbReference type="FunFam" id="3.30.470.20:FF:000008">
    <property type="entry name" value="D-alanine--D-alanine ligase"/>
    <property type="match status" value="1"/>
</dbReference>
<dbReference type="Gene3D" id="3.30.1490.20">
    <property type="entry name" value="ATP-grasp fold, A domain"/>
    <property type="match status" value="1"/>
</dbReference>
<dbReference type="SUPFAM" id="SSF52440">
    <property type="entry name" value="PreATP-grasp domain"/>
    <property type="match status" value="1"/>
</dbReference>
<comment type="similarity">
    <text evidence="3 14">Belongs to the D-alanine--D-alanine ligase family.</text>
</comment>
<dbReference type="GO" id="GO:0008716">
    <property type="term" value="F:D-alanine-D-alanine ligase activity"/>
    <property type="evidence" value="ECO:0007669"/>
    <property type="project" value="UniProtKB-UniRule"/>
</dbReference>
<dbReference type="GO" id="GO:0005737">
    <property type="term" value="C:cytoplasm"/>
    <property type="evidence" value="ECO:0007669"/>
    <property type="project" value="UniProtKB-SubCell"/>
</dbReference>
<dbReference type="NCBIfam" id="NF002378">
    <property type="entry name" value="PRK01372.1"/>
    <property type="match status" value="1"/>
</dbReference>
<evidence type="ECO:0000256" key="15">
    <source>
        <dbReference type="PIRSR" id="PIRSR039102-1"/>
    </source>
</evidence>
<dbReference type="RefSeq" id="WP_114916656.1">
    <property type="nucleotide sequence ID" value="NZ_CP024848.1"/>
</dbReference>
<evidence type="ECO:0000259" key="18">
    <source>
        <dbReference type="PROSITE" id="PS50975"/>
    </source>
</evidence>
<dbReference type="UniPathway" id="UPA00219"/>
<dbReference type="PIRSF" id="PIRSF039102">
    <property type="entry name" value="Ddl/VanB"/>
    <property type="match status" value="1"/>
</dbReference>
<keyword evidence="11 14" id="KW-0573">Peptidoglycan synthesis</keyword>
<keyword evidence="13 14" id="KW-0961">Cell wall biogenesis/degradation</keyword>
<evidence type="ECO:0000256" key="7">
    <source>
        <dbReference type="ARBA" id="ARBA00022741"/>
    </source>
</evidence>
<keyword evidence="6 16" id="KW-0479">Metal-binding</keyword>
<feature type="domain" description="ATP-grasp" evidence="18">
    <location>
        <begin position="99"/>
        <end position="304"/>
    </location>
</feature>
<comment type="function">
    <text evidence="14">Cell wall formation.</text>
</comment>
<evidence type="ECO:0000256" key="12">
    <source>
        <dbReference type="ARBA" id="ARBA00023211"/>
    </source>
</evidence>
<dbReference type="PANTHER" id="PTHR23132">
    <property type="entry name" value="D-ALANINE--D-ALANINE LIGASE"/>
    <property type="match status" value="1"/>
</dbReference>
<feature type="active site" evidence="15">
    <location>
        <position position="13"/>
    </location>
</feature>
<evidence type="ECO:0000256" key="17">
    <source>
        <dbReference type="PROSITE-ProRule" id="PRU00409"/>
    </source>
</evidence>
<evidence type="ECO:0000313" key="19">
    <source>
        <dbReference type="EMBL" id="AXI09366.1"/>
    </source>
</evidence>
<feature type="active site" evidence="15">
    <location>
        <position position="147"/>
    </location>
</feature>
<dbReference type="Pfam" id="PF07478">
    <property type="entry name" value="Dala_Dala_lig_C"/>
    <property type="match status" value="1"/>
</dbReference>
<evidence type="ECO:0000256" key="2">
    <source>
        <dbReference type="ARBA" id="ARBA00004496"/>
    </source>
</evidence>
<feature type="active site" evidence="15">
    <location>
        <position position="282"/>
    </location>
</feature>
<keyword evidence="7 17" id="KW-0547">Nucleotide-binding</keyword>
<evidence type="ECO:0000256" key="13">
    <source>
        <dbReference type="ARBA" id="ARBA00023316"/>
    </source>
</evidence>
<evidence type="ECO:0000256" key="5">
    <source>
        <dbReference type="ARBA" id="ARBA00022598"/>
    </source>
</evidence>
<dbReference type="Pfam" id="PF01820">
    <property type="entry name" value="Dala_Dala_lig_N"/>
    <property type="match status" value="1"/>
</dbReference>
<dbReference type="HAMAP" id="MF_00047">
    <property type="entry name" value="Dala_Dala_lig"/>
    <property type="match status" value="1"/>
</dbReference>
<keyword evidence="4 14" id="KW-0963">Cytoplasm</keyword>
<dbReference type="GO" id="GO:0005524">
    <property type="term" value="F:ATP binding"/>
    <property type="evidence" value="ECO:0007669"/>
    <property type="project" value="UniProtKB-UniRule"/>
</dbReference>
<dbReference type="PROSITE" id="PS00844">
    <property type="entry name" value="DALA_DALA_LIGASE_2"/>
    <property type="match status" value="1"/>
</dbReference>
<comment type="cofactor">
    <cofactor evidence="16">
        <name>Mg(2+)</name>
        <dbReference type="ChEBI" id="CHEBI:18420"/>
    </cofactor>
    <cofactor evidence="16">
        <name>Mn(2+)</name>
        <dbReference type="ChEBI" id="CHEBI:29035"/>
    </cofactor>
    <text evidence="16">Binds 2 magnesium or manganese ions per subunit.</text>
</comment>
<name>A0A345PH86_9BACI</name>
<keyword evidence="20" id="KW-1185">Reference proteome</keyword>
<dbReference type="PANTHER" id="PTHR23132:SF23">
    <property type="entry name" value="D-ALANINE--D-ALANINE LIGASE B"/>
    <property type="match status" value="1"/>
</dbReference>
<dbReference type="EC" id="6.3.2.4" evidence="14"/>
<evidence type="ECO:0000256" key="9">
    <source>
        <dbReference type="ARBA" id="ARBA00022842"/>
    </source>
</evidence>
<dbReference type="GO" id="GO:0046872">
    <property type="term" value="F:metal ion binding"/>
    <property type="evidence" value="ECO:0007669"/>
    <property type="project" value="UniProtKB-KW"/>
</dbReference>
<feature type="binding site" evidence="16">
    <location>
        <position position="273"/>
    </location>
    <ligand>
        <name>Mg(2+)</name>
        <dbReference type="ChEBI" id="CHEBI:18420"/>
        <label>2</label>
    </ligand>
</feature>
<reference evidence="20" key="1">
    <citation type="submission" date="2017-11" db="EMBL/GenBank/DDBJ databases">
        <authorList>
            <person name="Zhu W."/>
        </authorList>
    </citation>
    <scope>NUCLEOTIDE SEQUENCE [LARGE SCALE GENOMIC DNA]</scope>
    <source>
        <strain evidence="20">160</strain>
    </source>
</reference>
<dbReference type="Gene3D" id="3.40.50.20">
    <property type="match status" value="1"/>
</dbReference>
<dbReference type="NCBIfam" id="TIGR01205">
    <property type="entry name" value="D_ala_D_alaTIGR"/>
    <property type="match status" value="1"/>
</dbReference>
<evidence type="ECO:0000256" key="4">
    <source>
        <dbReference type="ARBA" id="ARBA00022490"/>
    </source>
</evidence>
<dbReference type="SUPFAM" id="SSF56059">
    <property type="entry name" value="Glutathione synthetase ATP-binding domain-like"/>
    <property type="match status" value="1"/>
</dbReference>
<dbReference type="InterPro" id="IPR011761">
    <property type="entry name" value="ATP-grasp"/>
</dbReference>
<dbReference type="AlphaFoldDB" id="A0A345PH86"/>
<dbReference type="InterPro" id="IPR013815">
    <property type="entry name" value="ATP_grasp_subdomain_1"/>
</dbReference>
<keyword evidence="8 17" id="KW-0067">ATP-binding</keyword>
<dbReference type="EMBL" id="CP024848">
    <property type="protein sequence ID" value="AXI09366.1"/>
    <property type="molecule type" value="Genomic_DNA"/>
</dbReference>
<organism evidence="19 20">
    <name type="scientific">Oceanobacillus zhaokaii</name>
    <dbReference type="NCBI Taxonomy" id="2052660"/>
    <lineage>
        <taxon>Bacteria</taxon>
        <taxon>Bacillati</taxon>
        <taxon>Bacillota</taxon>
        <taxon>Bacilli</taxon>
        <taxon>Bacillales</taxon>
        <taxon>Bacillaceae</taxon>
        <taxon>Oceanobacillus</taxon>
    </lineage>
</organism>
<keyword evidence="9 16" id="KW-0460">Magnesium</keyword>
<proteinExistence type="inferred from homology"/>
<feature type="binding site" evidence="16">
    <location>
        <position position="271"/>
    </location>
    <ligand>
        <name>Mg(2+)</name>
        <dbReference type="ChEBI" id="CHEBI:18420"/>
        <label>1</label>
    </ligand>
</feature>
<dbReference type="OrthoDB" id="9813261at2"/>
<evidence type="ECO:0000256" key="6">
    <source>
        <dbReference type="ARBA" id="ARBA00022723"/>
    </source>
</evidence>
<dbReference type="InterPro" id="IPR000291">
    <property type="entry name" value="D-Ala_lig_Van_CS"/>
</dbReference>
<dbReference type="GO" id="GO:0071555">
    <property type="term" value="P:cell wall organization"/>
    <property type="evidence" value="ECO:0007669"/>
    <property type="project" value="UniProtKB-KW"/>
</dbReference>
<evidence type="ECO:0000256" key="3">
    <source>
        <dbReference type="ARBA" id="ARBA00010871"/>
    </source>
</evidence>
<dbReference type="GO" id="GO:0008360">
    <property type="term" value="P:regulation of cell shape"/>
    <property type="evidence" value="ECO:0007669"/>
    <property type="project" value="UniProtKB-KW"/>
</dbReference>
<evidence type="ECO:0000256" key="16">
    <source>
        <dbReference type="PIRSR" id="PIRSR039102-3"/>
    </source>
</evidence>
<keyword evidence="5 14" id="KW-0436">Ligase</keyword>
<feature type="binding site" evidence="16">
    <location>
        <position position="271"/>
    </location>
    <ligand>
        <name>Mg(2+)</name>
        <dbReference type="ChEBI" id="CHEBI:18420"/>
        <label>2</label>
    </ligand>
</feature>
<keyword evidence="12 16" id="KW-0464">Manganese</keyword>
<gene>
    <name evidence="14" type="primary">ddl</name>
    <name evidence="19" type="ORF">CUC15_10735</name>
</gene>
<dbReference type="PROSITE" id="PS00843">
    <property type="entry name" value="DALA_DALA_LIGASE_1"/>
    <property type="match status" value="1"/>
</dbReference>
<comment type="cofactor">
    <cofactor evidence="1">
        <name>Mn(2+)</name>
        <dbReference type="ChEBI" id="CHEBI:29035"/>
    </cofactor>
</comment>
<dbReference type="InterPro" id="IPR011127">
    <property type="entry name" value="Dala_Dala_lig_N"/>
</dbReference>
<evidence type="ECO:0000313" key="20">
    <source>
        <dbReference type="Proteomes" id="UP000253908"/>
    </source>
</evidence>
<dbReference type="KEGG" id="ocn:CUC15_10735"/>
<comment type="pathway">
    <text evidence="14">Cell wall biogenesis; peptidoglycan biosynthesis.</text>
</comment>